<proteinExistence type="inferred from homology"/>
<dbReference type="GO" id="GO:0004553">
    <property type="term" value="F:hydrolase activity, hydrolyzing O-glycosyl compounds"/>
    <property type="evidence" value="ECO:0007669"/>
    <property type="project" value="InterPro"/>
</dbReference>
<accession>A0A1M6IMU4</accession>
<dbReference type="InterPro" id="IPR000189">
    <property type="entry name" value="Transglyc_AS"/>
</dbReference>
<dbReference type="STRING" id="198092.SAMN02745194_02394"/>
<evidence type="ECO:0000313" key="7">
    <source>
        <dbReference type="Proteomes" id="UP000184387"/>
    </source>
</evidence>
<gene>
    <name evidence="6" type="ORF">SAMN02745194_02394</name>
</gene>
<dbReference type="InterPro" id="IPR008258">
    <property type="entry name" value="Transglycosylase_SLT_dom_1"/>
</dbReference>
<feature type="domain" description="Transglycosylase SLT" evidence="5">
    <location>
        <begin position="506"/>
        <end position="605"/>
    </location>
</feature>
<evidence type="ECO:0000256" key="2">
    <source>
        <dbReference type="ARBA" id="ARBA00009387"/>
    </source>
</evidence>
<dbReference type="GO" id="GO:0000270">
    <property type="term" value="P:peptidoglycan metabolic process"/>
    <property type="evidence" value="ECO:0007669"/>
    <property type="project" value="InterPro"/>
</dbReference>
<dbReference type="RefSeq" id="WP_086062134.1">
    <property type="nucleotide sequence ID" value="NZ_FQZF01000012.1"/>
</dbReference>
<dbReference type="Proteomes" id="UP000184387">
    <property type="component" value="Unassembled WGS sequence"/>
</dbReference>
<dbReference type="InterPro" id="IPR023346">
    <property type="entry name" value="Lysozyme-like_dom_sf"/>
</dbReference>
<evidence type="ECO:0000256" key="4">
    <source>
        <dbReference type="SAM" id="SignalP"/>
    </source>
</evidence>
<dbReference type="Gene3D" id="1.25.20.10">
    <property type="entry name" value="Bacterial muramidases"/>
    <property type="match status" value="1"/>
</dbReference>
<organism evidence="6 7">
    <name type="scientific">Muricoccus roseus</name>
    <dbReference type="NCBI Taxonomy" id="198092"/>
    <lineage>
        <taxon>Bacteria</taxon>
        <taxon>Pseudomonadati</taxon>
        <taxon>Pseudomonadota</taxon>
        <taxon>Alphaproteobacteria</taxon>
        <taxon>Acetobacterales</taxon>
        <taxon>Roseomonadaceae</taxon>
        <taxon>Muricoccus</taxon>
    </lineage>
</organism>
<feature type="chain" id="PRO_5013359592" evidence="4">
    <location>
        <begin position="33"/>
        <end position="662"/>
    </location>
</feature>
<dbReference type="EMBL" id="FQZF01000012">
    <property type="protein sequence ID" value="SHJ35738.1"/>
    <property type="molecule type" value="Genomic_DNA"/>
</dbReference>
<sequence length="662" mass="70859">MPLTALSIRTVPRLALLLGLGLAGQTVAPAQAQPWANETQRTAGRAALALANGGRHVAAEAAAMQADPLVRKIALWLRLQQRGQGTGAELAAWVAENPDWPLPLTLNRRTEEALASDPDDARALAHFARNPAITLDGAQRHADALSRTGDAARATAILRAAWAGGFGDAAAEGGFAERNAAILTAEDRWRRFDRFFLSRDLGDAARAANWLDASQRALADTRLAVASERAGPVIEGNDLGLLAASARQLRRQDRDAEAAAVWATAAPLQRDLPAEAAKAIWAERQILARKLIRLGQDRLAYQTAAQHGQAEGEPRLEAEFLAGWIALRRLNEPALATRHFALLGDNSASVITRARAAYWQGRALAPTDAARARARYGEAALLGTAFYGQLAALALGEDEARLSARIRAIAPPQPSEEAQRLFLGRELAAAAAALADLGDQRRARIFLLRMEELSPDSADRVLIARLGMALGRPDHAVWIARRAGADGVMLLPEGWPAPYAAPSGVLEPAIVNAIARQESNFDPEAVSSANARGLMQLLPGTAAGVARKLGMAHQVGWLTSDPTHNMRLGSQYLADQMTRFGGNLALAAAAYNAGPGRVQEWLGTYGMPGEGGVDVIDWIELIPFSETRNYVQRVVENAVVYRARDAATAGMTHPLKPWMTTP</sequence>
<dbReference type="AlphaFoldDB" id="A0A1M6IMU4"/>
<evidence type="ECO:0000256" key="1">
    <source>
        <dbReference type="ARBA" id="ARBA00007734"/>
    </source>
</evidence>
<reference evidence="6 7" key="1">
    <citation type="submission" date="2016-11" db="EMBL/GenBank/DDBJ databases">
        <authorList>
            <person name="Jaros S."/>
            <person name="Januszkiewicz K."/>
            <person name="Wedrychowicz H."/>
        </authorList>
    </citation>
    <scope>NUCLEOTIDE SEQUENCE [LARGE SCALE GENOMIC DNA]</scope>
    <source>
        <strain evidence="6 7">DSM 14916</strain>
    </source>
</reference>
<name>A0A1M6IMU4_9PROT</name>
<evidence type="ECO:0000256" key="3">
    <source>
        <dbReference type="ARBA" id="ARBA00022729"/>
    </source>
</evidence>
<dbReference type="OrthoDB" id="9815002at2"/>
<feature type="signal peptide" evidence="4">
    <location>
        <begin position="1"/>
        <end position="32"/>
    </location>
</feature>
<keyword evidence="7" id="KW-1185">Reference proteome</keyword>
<dbReference type="PROSITE" id="PS00922">
    <property type="entry name" value="TRANSGLYCOSYLASE"/>
    <property type="match status" value="1"/>
</dbReference>
<evidence type="ECO:0000313" key="6">
    <source>
        <dbReference type="EMBL" id="SHJ35738.1"/>
    </source>
</evidence>
<dbReference type="GO" id="GO:0008933">
    <property type="term" value="F:peptidoglycan lytic transglycosylase activity"/>
    <property type="evidence" value="ECO:0007669"/>
    <property type="project" value="InterPro"/>
</dbReference>
<evidence type="ECO:0000259" key="5">
    <source>
        <dbReference type="Pfam" id="PF01464"/>
    </source>
</evidence>
<dbReference type="SUPFAM" id="SSF48435">
    <property type="entry name" value="Bacterial muramidases"/>
    <property type="match status" value="1"/>
</dbReference>
<dbReference type="PANTHER" id="PTHR37423:SF2">
    <property type="entry name" value="MEMBRANE-BOUND LYTIC MUREIN TRANSGLYCOSYLASE C"/>
    <property type="match status" value="1"/>
</dbReference>
<comment type="similarity">
    <text evidence="2">Belongs to the virb1 family.</text>
</comment>
<dbReference type="PANTHER" id="PTHR37423">
    <property type="entry name" value="SOLUBLE LYTIC MUREIN TRANSGLYCOSYLASE-RELATED"/>
    <property type="match status" value="1"/>
</dbReference>
<dbReference type="InterPro" id="IPR008939">
    <property type="entry name" value="Lytic_TGlycosylase_superhlx_U"/>
</dbReference>
<dbReference type="CDD" id="cd13401">
    <property type="entry name" value="Slt70-like"/>
    <property type="match status" value="1"/>
</dbReference>
<comment type="similarity">
    <text evidence="1">Belongs to the transglycosylase Slt family.</text>
</comment>
<protein>
    <submittedName>
        <fullName evidence="6">Soluble lytic murein transglycosylase</fullName>
    </submittedName>
</protein>
<dbReference type="Gene3D" id="1.10.530.10">
    <property type="match status" value="1"/>
</dbReference>
<dbReference type="GO" id="GO:0016020">
    <property type="term" value="C:membrane"/>
    <property type="evidence" value="ECO:0007669"/>
    <property type="project" value="InterPro"/>
</dbReference>
<keyword evidence="3 4" id="KW-0732">Signal</keyword>
<dbReference type="SUPFAM" id="SSF53955">
    <property type="entry name" value="Lysozyme-like"/>
    <property type="match status" value="1"/>
</dbReference>
<dbReference type="GO" id="GO:0042597">
    <property type="term" value="C:periplasmic space"/>
    <property type="evidence" value="ECO:0007669"/>
    <property type="project" value="InterPro"/>
</dbReference>
<dbReference type="Pfam" id="PF01464">
    <property type="entry name" value="SLT"/>
    <property type="match status" value="1"/>
</dbReference>